<evidence type="ECO:0000256" key="5">
    <source>
        <dbReference type="SAM" id="SignalP"/>
    </source>
</evidence>
<proteinExistence type="predicted"/>
<feature type="chain" id="PRO_5046406442" evidence="5">
    <location>
        <begin position="23"/>
        <end position="127"/>
    </location>
</feature>
<dbReference type="SUPFAM" id="SSF46626">
    <property type="entry name" value="Cytochrome c"/>
    <property type="match status" value="1"/>
</dbReference>
<feature type="domain" description="Cytochrome c" evidence="6">
    <location>
        <begin position="22"/>
        <end position="126"/>
    </location>
</feature>
<name>A0ABY1Q8N7_9BURK</name>
<dbReference type="Gene3D" id="1.10.760.10">
    <property type="entry name" value="Cytochrome c-like domain"/>
    <property type="match status" value="1"/>
</dbReference>
<evidence type="ECO:0000256" key="2">
    <source>
        <dbReference type="ARBA" id="ARBA00022723"/>
    </source>
</evidence>
<keyword evidence="5" id="KW-0732">Signal</keyword>
<comment type="caution">
    <text evidence="7">The sequence shown here is derived from an EMBL/GenBank/DDBJ whole genome shotgun (WGS) entry which is preliminary data.</text>
</comment>
<dbReference type="RefSeq" id="WP_283442711.1">
    <property type="nucleotide sequence ID" value="NZ_FXUL01000009.1"/>
</dbReference>
<sequence>MKTFLQGLISLSAIVLVQAAVADAKLDEQMTQLAYSNGCTMCHSLKSVPAGPAGMEPIAPSWQDIAEHYRGNPNARETLLKVVMGGGTVYGNHWENKVSGTVMPPNAILIKEADARKLVAWILGVKK</sequence>
<reference evidence="7 8" key="1">
    <citation type="submission" date="2017-05" db="EMBL/GenBank/DDBJ databases">
        <authorList>
            <person name="Varghese N."/>
            <person name="Submissions S."/>
        </authorList>
    </citation>
    <scope>NUCLEOTIDE SEQUENCE [LARGE SCALE GENOMIC DNA]</scope>
    <source>
        <strain evidence="7 8">DSM 26001</strain>
    </source>
</reference>
<keyword evidence="2 4" id="KW-0479">Metal-binding</keyword>
<evidence type="ECO:0000256" key="1">
    <source>
        <dbReference type="ARBA" id="ARBA00022617"/>
    </source>
</evidence>
<dbReference type="PROSITE" id="PS51007">
    <property type="entry name" value="CYTC"/>
    <property type="match status" value="1"/>
</dbReference>
<organism evidence="7 8">
    <name type="scientific">Noviherbaspirillum suwonense</name>
    <dbReference type="NCBI Taxonomy" id="1224511"/>
    <lineage>
        <taxon>Bacteria</taxon>
        <taxon>Pseudomonadati</taxon>
        <taxon>Pseudomonadota</taxon>
        <taxon>Betaproteobacteria</taxon>
        <taxon>Burkholderiales</taxon>
        <taxon>Oxalobacteraceae</taxon>
        <taxon>Noviherbaspirillum</taxon>
    </lineage>
</organism>
<dbReference type="Proteomes" id="UP001158049">
    <property type="component" value="Unassembled WGS sequence"/>
</dbReference>
<gene>
    <name evidence="7" type="ORF">SAMN06295970_10935</name>
</gene>
<feature type="signal peptide" evidence="5">
    <location>
        <begin position="1"/>
        <end position="22"/>
    </location>
</feature>
<evidence type="ECO:0000313" key="7">
    <source>
        <dbReference type="EMBL" id="SMP63245.1"/>
    </source>
</evidence>
<accession>A0ABY1Q8N7</accession>
<keyword evidence="3 4" id="KW-0408">Iron</keyword>
<evidence type="ECO:0000256" key="4">
    <source>
        <dbReference type="PROSITE-ProRule" id="PRU00433"/>
    </source>
</evidence>
<dbReference type="InterPro" id="IPR009056">
    <property type="entry name" value="Cyt_c-like_dom"/>
</dbReference>
<dbReference type="Pfam" id="PF00034">
    <property type="entry name" value="Cytochrom_C"/>
    <property type="match status" value="1"/>
</dbReference>
<dbReference type="EMBL" id="FXUL01000009">
    <property type="protein sequence ID" value="SMP63245.1"/>
    <property type="molecule type" value="Genomic_DNA"/>
</dbReference>
<evidence type="ECO:0000259" key="6">
    <source>
        <dbReference type="PROSITE" id="PS51007"/>
    </source>
</evidence>
<dbReference type="InterPro" id="IPR036909">
    <property type="entry name" value="Cyt_c-like_dom_sf"/>
</dbReference>
<evidence type="ECO:0000313" key="8">
    <source>
        <dbReference type="Proteomes" id="UP001158049"/>
    </source>
</evidence>
<keyword evidence="1 4" id="KW-0349">Heme</keyword>
<protein>
    <submittedName>
        <fullName evidence="7">Cytochrome c</fullName>
    </submittedName>
</protein>
<keyword evidence="8" id="KW-1185">Reference proteome</keyword>
<evidence type="ECO:0000256" key="3">
    <source>
        <dbReference type="ARBA" id="ARBA00023004"/>
    </source>
</evidence>